<reference evidence="1 2" key="1">
    <citation type="submission" date="2018-08" db="EMBL/GenBank/DDBJ databases">
        <title>Whole Genome Sequences of Two Pseudoalteromonas piscicida Strains, DE1-A and DE2-A, which Exhibit Strong Antibacterial Activity against Vibrio vulnificus.</title>
        <authorList>
            <person name="Richards G.P."/>
            <person name="Needleman D.S."/>
            <person name="Watson M.A."/>
            <person name="Polson S.W."/>
        </authorList>
    </citation>
    <scope>NUCLEOTIDE SEQUENCE [LARGE SCALE GENOMIC DNA]</scope>
    <source>
        <strain evidence="1 2">DE2-A</strain>
    </source>
</reference>
<protein>
    <recommendedName>
        <fullName evidence="3">PLD phosphodiesterase domain-containing protein</fullName>
    </recommendedName>
</protein>
<evidence type="ECO:0008006" key="3">
    <source>
        <dbReference type="Google" id="ProtNLM"/>
    </source>
</evidence>
<evidence type="ECO:0000313" key="1">
    <source>
        <dbReference type="EMBL" id="AXR01901.1"/>
    </source>
</evidence>
<dbReference type="AlphaFoldDB" id="A0AAD0RII8"/>
<sequence>MQYEFDAAIATTYSLDLDTLLAAPIALCFNETLEGDLRGEKLALLEAFGQLKGRLRVFYQKGNIKVPTQYNKLFTLLEPCLRAVVPSGGEHASFHPKVWLIRYKESGGKKRANVIYRLIVLSRNLTFDRSWDLAASLDGKLTNTKVTELGTKSWADFFLNLLNEQNDAELKKTFKKELPKISWSISYGRNPLLLPGGGKFNKPLDLHNSNDSILVVSPFIKDSAGQVKALDWLETKAPDTKRMLVSRATELNEIGQEKLKSWQCYSINDAIVDGAERAGLPEESHDLHAKLMITQRGGTSHWHLGSANATTAALGTEKKPPRNEEFMLRFTGNTAQIGPQRILETWLSDKEGEGLIVPHEFSTLQNEAESKDFDFRKVSFPIINADWQLEARYNDKTELYELTLSHNIDDESLTHILALCDIEIGQLGIAGANKSISSELYWSGVELSAISALIPVCLTSKCESDSQQKSLIIQANLHIEGGDTRDKRVLSELLDNEDKLLNYVRLLLNPYSTKEEWLDITTRAAGLSDGSGASLFESAPIYEQLMLAAARNPSALNRIQALLERLEQTEVQIPEQFLSLWKHFEQEVIYE</sequence>
<organism evidence="1 2">
    <name type="scientific">Pseudoalteromonas piscicida</name>
    <dbReference type="NCBI Taxonomy" id="43662"/>
    <lineage>
        <taxon>Bacteria</taxon>
        <taxon>Pseudomonadati</taxon>
        <taxon>Pseudomonadota</taxon>
        <taxon>Gammaproteobacteria</taxon>
        <taxon>Alteromonadales</taxon>
        <taxon>Pseudoalteromonadaceae</taxon>
        <taxon>Pseudoalteromonas</taxon>
    </lineage>
</organism>
<proteinExistence type="predicted"/>
<dbReference type="InterPro" id="IPR059166">
    <property type="entry name" value="PLD-like_cat"/>
</dbReference>
<dbReference type="CDD" id="cd09176">
    <property type="entry name" value="PLDc_unchar6"/>
    <property type="match status" value="1"/>
</dbReference>
<dbReference type="Proteomes" id="UP000258102">
    <property type="component" value="Chromosome 1"/>
</dbReference>
<gene>
    <name evidence="1" type="ORF">D0511_07275</name>
</gene>
<name>A0AAD0RII8_PSEO7</name>
<dbReference type="EMBL" id="CP031761">
    <property type="protein sequence ID" value="AXR01901.1"/>
    <property type="molecule type" value="Genomic_DNA"/>
</dbReference>
<evidence type="ECO:0000313" key="2">
    <source>
        <dbReference type="Proteomes" id="UP000258102"/>
    </source>
</evidence>
<accession>A0AAD0RII8</accession>